<evidence type="ECO:0000313" key="1">
    <source>
        <dbReference type="EMBL" id="SDF98119.1"/>
    </source>
</evidence>
<protein>
    <submittedName>
        <fullName evidence="1">Predicted DNA-binding protein, MmcQ/YjbR family</fullName>
    </submittedName>
</protein>
<dbReference type="SUPFAM" id="SSF142906">
    <property type="entry name" value="YjbR-like"/>
    <property type="match status" value="1"/>
</dbReference>
<dbReference type="InterPro" id="IPR058532">
    <property type="entry name" value="YjbR/MT2646/Rv2570-like"/>
</dbReference>
<dbReference type="Proteomes" id="UP000199045">
    <property type="component" value="Unassembled WGS sequence"/>
</dbReference>
<keyword evidence="1" id="KW-0238">DNA-binding</keyword>
<dbReference type="STRING" id="104663.SAMN04488121_10366"/>
<dbReference type="Gene3D" id="3.90.1150.30">
    <property type="match status" value="1"/>
</dbReference>
<name>A0A1G7QJN2_CHIFI</name>
<dbReference type="PANTHER" id="PTHR35145:SF1">
    <property type="entry name" value="CYTOPLASMIC PROTEIN"/>
    <property type="match status" value="1"/>
</dbReference>
<dbReference type="Pfam" id="PF04237">
    <property type="entry name" value="YjbR"/>
    <property type="match status" value="1"/>
</dbReference>
<dbReference type="EMBL" id="FNBN01000003">
    <property type="protein sequence ID" value="SDF98119.1"/>
    <property type="molecule type" value="Genomic_DNA"/>
</dbReference>
<dbReference type="GO" id="GO:0003677">
    <property type="term" value="F:DNA binding"/>
    <property type="evidence" value="ECO:0007669"/>
    <property type="project" value="UniProtKB-KW"/>
</dbReference>
<accession>A0A1G7QJN2</accession>
<gene>
    <name evidence="1" type="ORF">SAMN04488121_10366</name>
</gene>
<dbReference type="OrthoDB" id="9789813at2"/>
<sequence>MNIEQFREYCLSLPGVTEEFPFGEEILVYKVKGKMFTLTHVDSFETFNLKCDPEIAIELRERYDGVTPGYHMNKKHWNTIDVHANIPNRLLYEWIKDSYDLVVKSLPKKDRESLLS</sequence>
<dbReference type="PANTHER" id="PTHR35145">
    <property type="entry name" value="CYTOPLASMIC PROTEIN-RELATED"/>
    <property type="match status" value="1"/>
</dbReference>
<reference evidence="1 2" key="1">
    <citation type="submission" date="2016-10" db="EMBL/GenBank/DDBJ databases">
        <authorList>
            <person name="de Groot N.N."/>
        </authorList>
    </citation>
    <scope>NUCLEOTIDE SEQUENCE [LARGE SCALE GENOMIC DNA]</scope>
    <source>
        <strain evidence="1 2">DSM 527</strain>
    </source>
</reference>
<dbReference type="RefSeq" id="WP_089832316.1">
    <property type="nucleotide sequence ID" value="NZ_FNBN01000003.1"/>
</dbReference>
<evidence type="ECO:0000313" key="2">
    <source>
        <dbReference type="Proteomes" id="UP000199045"/>
    </source>
</evidence>
<organism evidence="1 2">
    <name type="scientific">Chitinophaga filiformis</name>
    <name type="common">Myxococcus filiformis</name>
    <name type="synonym">Flexibacter filiformis</name>
    <dbReference type="NCBI Taxonomy" id="104663"/>
    <lineage>
        <taxon>Bacteria</taxon>
        <taxon>Pseudomonadati</taxon>
        <taxon>Bacteroidota</taxon>
        <taxon>Chitinophagia</taxon>
        <taxon>Chitinophagales</taxon>
        <taxon>Chitinophagaceae</taxon>
        <taxon>Chitinophaga</taxon>
    </lineage>
</organism>
<proteinExistence type="predicted"/>
<dbReference type="InterPro" id="IPR038056">
    <property type="entry name" value="YjbR-like_sf"/>
</dbReference>
<dbReference type="InterPro" id="IPR007351">
    <property type="entry name" value="YjbR"/>
</dbReference>
<dbReference type="AlphaFoldDB" id="A0A1G7QJN2"/>